<dbReference type="AlphaFoldDB" id="A0A6A5VAN6"/>
<proteinExistence type="predicted"/>
<dbReference type="OrthoDB" id="194358at2759"/>
<evidence type="ECO:0000259" key="1">
    <source>
        <dbReference type="Pfam" id="PF06985"/>
    </source>
</evidence>
<protein>
    <submittedName>
        <fullName evidence="2">HET-domain-containing protein</fullName>
    </submittedName>
</protein>
<evidence type="ECO:0000313" key="3">
    <source>
        <dbReference type="Proteomes" id="UP000800036"/>
    </source>
</evidence>
<dbReference type="InterPro" id="IPR010730">
    <property type="entry name" value="HET"/>
</dbReference>
<dbReference type="Pfam" id="PF06985">
    <property type="entry name" value="HET"/>
    <property type="match status" value="1"/>
</dbReference>
<gene>
    <name evidence="2" type="ORF">BU23DRAFT_590224</name>
</gene>
<keyword evidence="3" id="KW-1185">Reference proteome</keyword>
<dbReference type="Proteomes" id="UP000800036">
    <property type="component" value="Unassembled WGS sequence"/>
</dbReference>
<reference evidence="2" key="1">
    <citation type="journal article" date="2020" name="Stud. Mycol.">
        <title>101 Dothideomycetes genomes: a test case for predicting lifestyles and emergence of pathogens.</title>
        <authorList>
            <person name="Haridas S."/>
            <person name="Albert R."/>
            <person name="Binder M."/>
            <person name="Bloem J."/>
            <person name="Labutti K."/>
            <person name="Salamov A."/>
            <person name="Andreopoulos B."/>
            <person name="Baker S."/>
            <person name="Barry K."/>
            <person name="Bills G."/>
            <person name="Bluhm B."/>
            <person name="Cannon C."/>
            <person name="Castanera R."/>
            <person name="Culley D."/>
            <person name="Daum C."/>
            <person name="Ezra D."/>
            <person name="Gonzalez J."/>
            <person name="Henrissat B."/>
            <person name="Kuo A."/>
            <person name="Liang C."/>
            <person name="Lipzen A."/>
            <person name="Lutzoni F."/>
            <person name="Magnuson J."/>
            <person name="Mondo S."/>
            <person name="Nolan M."/>
            <person name="Ohm R."/>
            <person name="Pangilinan J."/>
            <person name="Park H.-J."/>
            <person name="Ramirez L."/>
            <person name="Alfaro M."/>
            <person name="Sun H."/>
            <person name="Tritt A."/>
            <person name="Yoshinaga Y."/>
            <person name="Zwiers L.-H."/>
            <person name="Turgeon B."/>
            <person name="Goodwin S."/>
            <person name="Spatafora J."/>
            <person name="Crous P."/>
            <person name="Grigoriev I."/>
        </authorList>
    </citation>
    <scope>NUCLEOTIDE SEQUENCE</scope>
    <source>
        <strain evidence="2">CBS 107.79</strain>
    </source>
</reference>
<dbReference type="PANTHER" id="PTHR10622">
    <property type="entry name" value="HET DOMAIN-CONTAINING PROTEIN"/>
    <property type="match status" value="1"/>
</dbReference>
<accession>A0A6A5VAN6</accession>
<feature type="domain" description="Heterokaryon incompatibility" evidence="1">
    <location>
        <begin position="24"/>
        <end position="118"/>
    </location>
</feature>
<organism evidence="2 3">
    <name type="scientific">Bimuria novae-zelandiae CBS 107.79</name>
    <dbReference type="NCBI Taxonomy" id="1447943"/>
    <lineage>
        <taxon>Eukaryota</taxon>
        <taxon>Fungi</taxon>
        <taxon>Dikarya</taxon>
        <taxon>Ascomycota</taxon>
        <taxon>Pezizomycotina</taxon>
        <taxon>Dothideomycetes</taxon>
        <taxon>Pleosporomycetidae</taxon>
        <taxon>Pleosporales</taxon>
        <taxon>Massarineae</taxon>
        <taxon>Didymosphaeriaceae</taxon>
        <taxon>Bimuria</taxon>
    </lineage>
</organism>
<dbReference type="EMBL" id="ML976689">
    <property type="protein sequence ID" value="KAF1972086.1"/>
    <property type="molecule type" value="Genomic_DNA"/>
</dbReference>
<evidence type="ECO:0000313" key="2">
    <source>
        <dbReference type="EMBL" id="KAF1972086.1"/>
    </source>
</evidence>
<sequence length="302" mass="35441">MIRLLHVVTLELKEFYDPKLYPAYAILSHRWKRRKEGGKLIDLEVSCEQLRDGSGCAEGLEKIRRACEAIREFPVEWIWIDSCCIDKNDAVEHTEAINSMYQWYAESYVCIAYLDDVDAFEDVRNSDWFRRGWTLQELIAPERLLFYNTYWQGCGSRNYYDPGLEQHTFQDKSFAISEITRIDVELLRLQDRKKIKRKLDSIPACQKMSWASNRTTTKEEDIAYCLIGIFNIPHMYLKRGEGKRAFIRLQEEIIKQSNDLTFFMIASGNCTSMPYAFRIQYWASSSVTTYHQGIFGAKIITC</sequence>
<dbReference type="PANTHER" id="PTHR10622:SF10">
    <property type="entry name" value="HET DOMAIN-CONTAINING PROTEIN"/>
    <property type="match status" value="1"/>
</dbReference>
<name>A0A6A5VAN6_9PLEO</name>